<dbReference type="InterPro" id="IPR023828">
    <property type="entry name" value="Peptidase_S8_Ser-AS"/>
</dbReference>
<dbReference type="PANTHER" id="PTHR43806:SF11">
    <property type="entry name" value="CEREVISIN-RELATED"/>
    <property type="match status" value="1"/>
</dbReference>
<dbReference type="AlphaFoldDB" id="A0A6C1TZP8"/>
<evidence type="ECO:0000256" key="4">
    <source>
        <dbReference type="ARBA" id="ARBA00022825"/>
    </source>
</evidence>
<comment type="similarity">
    <text evidence="1 5">Belongs to the peptidase S8 family.</text>
</comment>
<evidence type="ECO:0000256" key="3">
    <source>
        <dbReference type="ARBA" id="ARBA00022801"/>
    </source>
</evidence>
<evidence type="ECO:0000256" key="5">
    <source>
        <dbReference type="PROSITE-ProRule" id="PRU01240"/>
    </source>
</evidence>
<dbReference type="PROSITE" id="PS51892">
    <property type="entry name" value="SUBTILASE"/>
    <property type="match status" value="1"/>
</dbReference>
<dbReference type="EMBL" id="RXIR01000001">
    <property type="protein sequence ID" value="TVS30246.1"/>
    <property type="molecule type" value="Genomic_DNA"/>
</dbReference>
<dbReference type="Gene3D" id="3.40.50.200">
    <property type="entry name" value="Peptidase S8/S53 domain"/>
    <property type="match status" value="1"/>
</dbReference>
<evidence type="ECO:0000313" key="10">
    <source>
        <dbReference type="Proteomes" id="UP000336646"/>
    </source>
</evidence>
<accession>A0A6C1TZP8</accession>
<keyword evidence="4 5" id="KW-0720">Serine protease</keyword>
<keyword evidence="6" id="KW-0472">Membrane</keyword>
<dbReference type="InterPro" id="IPR036852">
    <property type="entry name" value="Peptidase_S8/S53_dom_sf"/>
</dbReference>
<keyword evidence="6" id="KW-1133">Transmembrane helix</keyword>
<dbReference type="RefSeq" id="WP_144689007.1">
    <property type="nucleotide sequence ID" value="NZ_JALXKV010000010.1"/>
</dbReference>
<sequence length="377" mass="37984">MRGRAAIVAATFLAPALVAPGAAAQDVVCAPPAHADAPATPEWAPQLRRFATGAGVRVAVIDTGVAASPELDQLVAGGDFVTPDAPDALFDCDAHGTVVAGIIAGTTAGIAPDAEVISIRQTSAHYREQESSPGAGSVRTLVDALNNALDLQADVINISVVSCLDPRVAPRVDTTGLDAALARAEAEGAVVVAAAGNVTSQCPQGSSVIPSHSPTVLAVGARSDAHQLADYSVEVPESSTQLSAPGDVAVALSPDGRGWAAGTLDAQGNVIAFEGTSFAAPVVTGSVALLRQRHPELTPAEVRTLVAASAQPHGGAIDPLSVVTQLRPESPTQDHTVLVSAAQQSTSAAAERWRSVVIGLAAVLVIAVVGAAIRRPY</sequence>
<evidence type="ECO:0000313" key="9">
    <source>
        <dbReference type="EMBL" id="TVS30246.1"/>
    </source>
</evidence>
<comment type="caution">
    <text evidence="9">The sequence shown here is derived from an EMBL/GenBank/DDBJ whole genome shotgun (WGS) entry which is preliminary data.</text>
</comment>
<keyword evidence="6" id="KW-0812">Transmembrane</keyword>
<dbReference type="PRINTS" id="PR00723">
    <property type="entry name" value="SUBTILISIN"/>
</dbReference>
<feature type="active site" description="Charge relay system" evidence="5">
    <location>
        <position position="62"/>
    </location>
</feature>
<keyword evidence="2 5" id="KW-0645">Protease</keyword>
<reference evidence="9 10" key="1">
    <citation type="submission" date="2018-12" db="EMBL/GenBank/DDBJ databases">
        <title>Corynebacterium sanguinis sp. nov., a clinically-associated and environmental corynebacterium.</title>
        <authorList>
            <person name="Gonzales-Siles L."/>
            <person name="Jaen-Luchoro D."/>
            <person name="Cardew S."/>
            <person name="Inganas E."/>
            <person name="Ohlen M."/>
            <person name="Jensie-Markopolous S."/>
            <person name="Pinyeiro-Iglesias B."/>
            <person name="Molin K."/>
            <person name="Skovbjerg S."/>
            <person name="Svensson-Stadler L."/>
            <person name="Funke G."/>
            <person name="Moore E.R.B."/>
        </authorList>
    </citation>
    <scope>NUCLEOTIDE SEQUENCE [LARGE SCALE GENOMIC DNA]</scope>
    <source>
        <strain evidence="9 10">58734</strain>
    </source>
</reference>
<dbReference type="InterPro" id="IPR050131">
    <property type="entry name" value="Peptidase_S8_subtilisin-like"/>
</dbReference>
<dbReference type="GO" id="GO:0006508">
    <property type="term" value="P:proteolysis"/>
    <property type="evidence" value="ECO:0007669"/>
    <property type="project" value="UniProtKB-KW"/>
</dbReference>
<dbReference type="GO" id="GO:0004252">
    <property type="term" value="F:serine-type endopeptidase activity"/>
    <property type="evidence" value="ECO:0007669"/>
    <property type="project" value="UniProtKB-UniRule"/>
</dbReference>
<protein>
    <recommendedName>
        <fullName evidence="8">Peptidase S8/S53 domain-containing protein</fullName>
    </recommendedName>
</protein>
<evidence type="ECO:0000256" key="6">
    <source>
        <dbReference type="SAM" id="Phobius"/>
    </source>
</evidence>
<dbReference type="PROSITE" id="PS00138">
    <property type="entry name" value="SUBTILASE_SER"/>
    <property type="match status" value="1"/>
</dbReference>
<dbReference type="SUPFAM" id="SSF52743">
    <property type="entry name" value="Subtilisin-like"/>
    <property type="match status" value="1"/>
</dbReference>
<evidence type="ECO:0000259" key="8">
    <source>
        <dbReference type="Pfam" id="PF00082"/>
    </source>
</evidence>
<feature type="signal peptide" evidence="7">
    <location>
        <begin position="1"/>
        <end position="24"/>
    </location>
</feature>
<dbReference type="InterPro" id="IPR015500">
    <property type="entry name" value="Peptidase_S8_subtilisin-rel"/>
</dbReference>
<dbReference type="Pfam" id="PF00082">
    <property type="entry name" value="Peptidase_S8"/>
    <property type="match status" value="1"/>
</dbReference>
<feature type="transmembrane region" description="Helical" evidence="6">
    <location>
        <begin position="353"/>
        <end position="373"/>
    </location>
</feature>
<feature type="active site" description="Charge relay system" evidence="5">
    <location>
        <position position="277"/>
    </location>
</feature>
<dbReference type="InterPro" id="IPR000209">
    <property type="entry name" value="Peptidase_S8/S53_dom"/>
</dbReference>
<keyword evidence="7" id="KW-0732">Signal</keyword>
<dbReference type="PROSITE" id="PS00137">
    <property type="entry name" value="SUBTILASE_HIS"/>
    <property type="match status" value="1"/>
</dbReference>
<evidence type="ECO:0000256" key="2">
    <source>
        <dbReference type="ARBA" id="ARBA00022670"/>
    </source>
</evidence>
<feature type="domain" description="Peptidase S8/S53" evidence="8">
    <location>
        <begin position="53"/>
        <end position="312"/>
    </location>
</feature>
<dbReference type="InterPro" id="IPR022398">
    <property type="entry name" value="Peptidase_S8_His-AS"/>
</dbReference>
<proteinExistence type="inferred from homology"/>
<feature type="active site" description="Charge relay system" evidence="5">
    <location>
        <position position="95"/>
    </location>
</feature>
<gene>
    <name evidence="9" type="ORF">EKI59_00180</name>
</gene>
<evidence type="ECO:0000256" key="1">
    <source>
        <dbReference type="ARBA" id="ARBA00011073"/>
    </source>
</evidence>
<dbReference type="PANTHER" id="PTHR43806">
    <property type="entry name" value="PEPTIDASE S8"/>
    <property type="match status" value="1"/>
</dbReference>
<dbReference type="OrthoDB" id="9798386at2"/>
<evidence type="ECO:0000256" key="7">
    <source>
        <dbReference type="SAM" id="SignalP"/>
    </source>
</evidence>
<keyword evidence="3 5" id="KW-0378">Hydrolase</keyword>
<organism evidence="9 10">
    <name type="scientific">Corynebacterium sanguinis</name>
    <dbReference type="NCBI Taxonomy" id="2594913"/>
    <lineage>
        <taxon>Bacteria</taxon>
        <taxon>Bacillati</taxon>
        <taxon>Actinomycetota</taxon>
        <taxon>Actinomycetes</taxon>
        <taxon>Mycobacteriales</taxon>
        <taxon>Corynebacteriaceae</taxon>
        <taxon>Corynebacterium</taxon>
    </lineage>
</organism>
<feature type="chain" id="PRO_5025492291" description="Peptidase S8/S53 domain-containing protein" evidence="7">
    <location>
        <begin position="25"/>
        <end position="377"/>
    </location>
</feature>
<name>A0A6C1TZP8_9CORY</name>
<dbReference type="Proteomes" id="UP000336646">
    <property type="component" value="Unassembled WGS sequence"/>
</dbReference>